<sequence length="40" mass="4711">MGFLSLRIFLQMELGGKTSRSSEKYSFRRPWLGFYGFTSE</sequence>
<dbReference type="EMBL" id="JUFZ01000045">
    <property type="protein sequence ID" value="KIC08113.1"/>
    <property type="molecule type" value="Genomic_DNA"/>
</dbReference>
<dbReference type="Proteomes" id="UP000031390">
    <property type="component" value="Unassembled WGS sequence"/>
</dbReference>
<reference evidence="1 2" key="1">
    <citation type="submission" date="2014-12" db="EMBL/GenBank/DDBJ databases">
        <title>Genome sequence of Morococcus cerebrosus.</title>
        <authorList>
            <person name="Shin S.-K."/>
            <person name="Yi H."/>
        </authorList>
    </citation>
    <scope>NUCLEOTIDE SEQUENCE [LARGE SCALE GENOMIC DNA]</scope>
    <source>
        <strain evidence="1 2">CIP 81.93</strain>
    </source>
</reference>
<name>A0A0C1EHB0_9NEIS</name>
<gene>
    <name evidence="1" type="ORF">MCC93_12580</name>
</gene>
<protein>
    <submittedName>
        <fullName evidence="1">Uncharacterized protein</fullName>
    </submittedName>
</protein>
<proteinExistence type="predicted"/>
<accession>A0A0C1EHB0</accession>
<organism evidence="1 2">
    <name type="scientific">Morococcus cerebrosus</name>
    <dbReference type="NCBI Taxonomy" id="1056807"/>
    <lineage>
        <taxon>Bacteria</taxon>
        <taxon>Pseudomonadati</taxon>
        <taxon>Pseudomonadota</taxon>
        <taxon>Betaproteobacteria</taxon>
        <taxon>Neisseriales</taxon>
        <taxon>Neisseriaceae</taxon>
        <taxon>Morococcus</taxon>
    </lineage>
</organism>
<comment type="caution">
    <text evidence="1">The sequence shown here is derived from an EMBL/GenBank/DDBJ whole genome shotgun (WGS) entry which is preliminary data.</text>
</comment>
<evidence type="ECO:0000313" key="2">
    <source>
        <dbReference type="Proteomes" id="UP000031390"/>
    </source>
</evidence>
<evidence type="ECO:0000313" key="1">
    <source>
        <dbReference type="EMBL" id="KIC08113.1"/>
    </source>
</evidence>
<dbReference type="AlphaFoldDB" id="A0A0C1EHB0"/>